<reference evidence="6 7" key="1">
    <citation type="journal article" date="2017" name="Int. J. Syst. Evol. Microbiol.">
        <title>Gemmobacter straminiformis sp. nov., isolated from an artificial fountain.</title>
        <authorList>
            <person name="Kang J.Y."/>
            <person name="Kim M.J."/>
            <person name="Chun J."/>
            <person name="Son K.P."/>
            <person name="Jahng K.Y."/>
        </authorList>
    </citation>
    <scope>NUCLEOTIDE SEQUENCE [LARGE SCALE GENOMIC DNA]</scope>
    <source>
        <strain evidence="6 7">CAM-8</strain>
    </source>
</reference>
<sequence length="178" mass="19392">MVDLPSPNRLKVQRDRPFGLIALILFQCFCTAFFVYDVTRDLDEGLTSLFHMLPELAATVGLVIGVVFEGRSLVALLRRQARMEKGLGVASGALNDVMEGYFRQWALTPAEQDVATFTIKGCSIADIAQLRGSAEGTVKTHLNAIYRKAGVQGRSQLVSILIEDLMGAPLIGKEKPAP</sequence>
<evidence type="ECO:0000313" key="7">
    <source>
        <dbReference type="Proteomes" id="UP000555411"/>
    </source>
</evidence>
<feature type="transmembrane region" description="Helical" evidence="4">
    <location>
        <begin position="18"/>
        <end position="36"/>
    </location>
</feature>
<keyword evidence="1" id="KW-0805">Transcription regulation</keyword>
<evidence type="ECO:0000256" key="4">
    <source>
        <dbReference type="SAM" id="Phobius"/>
    </source>
</evidence>
<accession>A0A842ICY9</accession>
<evidence type="ECO:0000256" key="3">
    <source>
        <dbReference type="ARBA" id="ARBA00023163"/>
    </source>
</evidence>
<proteinExistence type="predicted"/>
<dbReference type="GO" id="GO:0003677">
    <property type="term" value="F:DNA binding"/>
    <property type="evidence" value="ECO:0007669"/>
    <property type="project" value="UniProtKB-KW"/>
</dbReference>
<dbReference type="CDD" id="cd06170">
    <property type="entry name" value="LuxR_C_like"/>
    <property type="match status" value="1"/>
</dbReference>
<dbReference type="Gene3D" id="1.10.10.10">
    <property type="entry name" value="Winged helix-like DNA-binding domain superfamily/Winged helix DNA-binding domain"/>
    <property type="match status" value="1"/>
</dbReference>
<dbReference type="GO" id="GO:0006355">
    <property type="term" value="P:regulation of DNA-templated transcription"/>
    <property type="evidence" value="ECO:0007669"/>
    <property type="project" value="InterPro"/>
</dbReference>
<dbReference type="InterPro" id="IPR016032">
    <property type="entry name" value="Sig_transdc_resp-reg_C-effctor"/>
</dbReference>
<dbReference type="InterPro" id="IPR000792">
    <property type="entry name" value="Tscrpt_reg_LuxR_C"/>
</dbReference>
<dbReference type="Proteomes" id="UP000555411">
    <property type="component" value="Unassembled WGS sequence"/>
</dbReference>
<keyword evidence="4" id="KW-0812">Transmembrane</keyword>
<feature type="transmembrane region" description="Helical" evidence="4">
    <location>
        <begin position="56"/>
        <end position="77"/>
    </location>
</feature>
<evidence type="ECO:0000256" key="2">
    <source>
        <dbReference type="ARBA" id="ARBA00023125"/>
    </source>
</evidence>
<name>A0A842ICY9_9RHOB</name>
<evidence type="ECO:0000313" key="6">
    <source>
        <dbReference type="EMBL" id="MBC2837471.1"/>
    </source>
</evidence>
<keyword evidence="7" id="KW-1185">Reference proteome</keyword>
<evidence type="ECO:0000256" key="1">
    <source>
        <dbReference type="ARBA" id="ARBA00023015"/>
    </source>
</evidence>
<protein>
    <submittedName>
        <fullName evidence="6">Helix-turn-helix transcriptional regulator</fullName>
    </submittedName>
</protein>
<dbReference type="PROSITE" id="PS50043">
    <property type="entry name" value="HTH_LUXR_2"/>
    <property type="match status" value="1"/>
</dbReference>
<evidence type="ECO:0000259" key="5">
    <source>
        <dbReference type="PROSITE" id="PS50043"/>
    </source>
</evidence>
<feature type="domain" description="HTH luxR-type" evidence="5">
    <location>
        <begin position="100"/>
        <end position="165"/>
    </location>
</feature>
<keyword evidence="4" id="KW-0472">Membrane</keyword>
<keyword evidence="2" id="KW-0238">DNA-binding</keyword>
<dbReference type="InterPro" id="IPR036388">
    <property type="entry name" value="WH-like_DNA-bd_sf"/>
</dbReference>
<dbReference type="EMBL" id="JACLQD010000007">
    <property type="protein sequence ID" value="MBC2837471.1"/>
    <property type="molecule type" value="Genomic_DNA"/>
</dbReference>
<dbReference type="PANTHER" id="PTHR44688">
    <property type="entry name" value="DNA-BINDING TRANSCRIPTIONAL ACTIVATOR DEVR_DOSR"/>
    <property type="match status" value="1"/>
</dbReference>
<gene>
    <name evidence="6" type="ORF">H7F16_18280</name>
</gene>
<organism evidence="6 7">
    <name type="scientific">Paragemmobacter straminiformis</name>
    <dbReference type="NCBI Taxonomy" id="2045119"/>
    <lineage>
        <taxon>Bacteria</taxon>
        <taxon>Pseudomonadati</taxon>
        <taxon>Pseudomonadota</taxon>
        <taxon>Alphaproteobacteria</taxon>
        <taxon>Rhodobacterales</taxon>
        <taxon>Paracoccaceae</taxon>
        <taxon>Paragemmobacter</taxon>
    </lineage>
</organism>
<dbReference type="SMART" id="SM00421">
    <property type="entry name" value="HTH_LUXR"/>
    <property type="match status" value="1"/>
</dbReference>
<keyword evidence="3" id="KW-0804">Transcription</keyword>
<dbReference type="AlphaFoldDB" id="A0A842ICY9"/>
<dbReference type="SUPFAM" id="SSF46894">
    <property type="entry name" value="C-terminal effector domain of the bipartite response regulators"/>
    <property type="match status" value="1"/>
</dbReference>
<dbReference type="Pfam" id="PF00196">
    <property type="entry name" value="GerE"/>
    <property type="match status" value="1"/>
</dbReference>
<comment type="caution">
    <text evidence="6">The sequence shown here is derived from an EMBL/GenBank/DDBJ whole genome shotgun (WGS) entry which is preliminary data.</text>
</comment>
<keyword evidence="4" id="KW-1133">Transmembrane helix</keyword>
<dbReference type="PANTHER" id="PTHR44688:SF16">
    <property type="entry name" value="DNA-BINDING TRANSCRIPTIONAL ACTIVATOR DEVR_DOSR"/>
    <property type="match status" value="1"/>
</dbReference>